<dbReference type="PANTHER" id="PTHR32243">
    <property type="entry name" value="MALTOSE TRANSPORT SYSTEM PERMEASE-RELATED"/>
    <property type="match status" value="1"/>
</dbReference>
<keyword evidence="5 7" id="KW-1133">Transmembrane helix</keyword>
<sequence length="275" mass="30242">MRRSAPERIGIGLAALGIAAWSFFPIYWMIVSSLRTPQDLFSRPTFLPKTVSLESYRNLLEVTDYPQQFRNSIVVALVVVAITLVASVVIAYAVTRFRVPFKMLIIGSMLYAYMFPPMLLAIPLYGIFVTLGIADSLLALVIAHCTLTLPLGVWLLWGFFKAMPFELEEAAMVDGCTRLGSFVRVVLPLSLPGIVTVAVFSFLLSWTDYAYALVMISSDTQKTLPVGLASMVGSFELRWGEVMAGATLIALPLFLMFTLLSRYFIQGLAAGATKG</sequence>
<comment type="similarity">
    <text evidence="7">Belongs to the binding-protein-dependent transport system permease family.</text>
</comment>
<dbReference type="GO" id="GO:0055085">
    <property type="term" value="P:transmembrane transport"/>
    <property type="evidence" value="ECO:0007669"/>
    <property type="project" value="InterPro"/>
</dbReference>
<evidence type="ECO:0000256" key="4">
    <source>
        <dbReference type="ARBA" id="ARBA00022692"/>
    </source>
</evidence>
<feature type="transmembrane region" description="Helical" evidence="7">
    <location>
        <begin position="106"/>
        <end position="131"/>
    </location>
</feature>
<dbReference type="CDD" id="cd06261">
    <property type="entry name" value="TM_PBP2"/>
    <property type="match status" value="1"/>
</dbReference>
<keyword evidence="2 7" id="KW-0813">Transport</keyword>
<dbReference type="Gene3D" id="1.10.3720.10">
    <property type="entry name" value="MetI-like"/>
    <property type="match status" value="1"/>
</dbReference>
<proteinExistence type="inferred from homology"/>
<dbReference type="Pfam" id="PF00528">
    <property type="entry name" value="BPD_transp_1"/>
    <property type="match status" value="1"/>
</dbReference>
<feature type="transmembrane region" description="Helical" evidence="7">
    <location>
        <begin position="73"/>
        <end position="94"/>
    </location>
</feature>
<evidence type="ECO:0000313" key="9">
    <source>
        <dbReference type="EMBL" id="TDR89009.1"/>
    </source>
</evidence>
<gene>
    <name evidence="9" type="ORF">EV668_3494</name>
</gene>
<dbReference type="InterPro" id="IPR000515">
    <property type="entry name" value="MetI-like"/>
</dbReference>
<dbReference type="InterPro" id="IPR050901">
    <property type="entry name" value="BP-dep_ABC_trans_perm"/>
</dbReference>
<keyword evidence="6 7" id="KW-0472">Membrane</keyword>
<evidence type="ECO:0000256" key="7">
    <source>
        <dbReference type="RuleBase" id="RU363032"/>
    </source>
</evidence>
<evidence type="ECO:0000256" key="1">
    <source>
        <dbReference type="ARBA" id="ARBA00004651"/>
    </source>
</evidence>
<keyword evidence="3" id="KW-1003">Cell membrane</keyword>
<evidence type="ECO:0000259" key="8">
    <source>
        <dbReference type="PROSITE" id="PS50928"/>
    </source>
</evidence>
<dbReference type="OrthoDB" id="9815445at2"/>
<dbReference type="EMBL" id="SNZR01000014">
    <property type="protein sequence ID" value="TDR89009.1"/>
    <property type="molecule type" value="Genomic_DNA"/>
</dbReference>
<dbReference type="PANTHER" id="PTHR32243:SF18">
    <property type="entry name" value="INNER MEMBRANE ABC TRANSPORTER PERMEASE PROTEIN YCJP"/>
    <property type="match status" value="1"/>
</dbReference>
<organism evidence="9 10">
    <name type="scientific">Enterovirga rhinocerotis</name>
    <dbReference type="NCBI Taxonomy" id="1339210"/>
    <lineage>
        <taxon>Bacteria</taxon>
        <taxon>Pseudomonadati</taxon>
        <taxon>Pseudomonadota</taxon>
        <taxon>Alphaproteobacteria</taxon>
        <taxon>Hyphomicrobiales</taxon>
        <taxon>Methylobacteriaceae</taxon>
        <taxon>Enterovirga</taxon>
    </lineage>
</organism>
<accession>A0A4V3DXN2</accession>
<comment type="subcellular location">
    <subcellularLocation>
        <location evidence="1 7">Cell membrane</location>
        <topology evidence="1 7">Multi-pass membrane protein</topology>
    </subcellularLocation>
</comment>
<keyword evidence="10" id="KW-1185">Reference proteome</keyword>
<feature type="domain" description="ABC transmembrane type-1" evidence="8">
    <location>
        <begin position="69"/>
        <end position="260"/>
    </location>
</feature>
<keyword evidence="4 7" id="KW-0812">Transmembrane</keyword>
<feature type="transmembrane region" description="Helical" evidence="7">
    <location>
        <begin position="9"/>
        <end position="30"/>
    </location>
</feature>
<dbReference type="SUPFAM" id="SSF161098">
    <property type="entry name" value="MetI-like"/>
    <property type="match status" value="1"/>
</dbReference>
<feature type="transmembrane region" description="Helical" evidence="7">
    <location>
        <begin position="242"/>
        <end position="265"/>
    </location>
</feature>
<comment type="caution">
    <text evidence="9">The sequence shown here is derived from an EMBL/GenBank/DDBJ whole genome shotgun (WGS) entry which is preliminary data.</text>
</comment>
<feature type="transmembrane region" description="Helical" evidence="7">
    <location>
        <begin position="181"/>
        <end position="206"/>
    </location>
</feature>
<evidence type="ECO:0000256" key="6">
    <source>
        <dbReference type="ARBA" id="ARBA00023136"/>
    </source>
</evidence>
<evidence type="ECO:0000256" key="3">
    <source>
        <dbReference type="ARBA" id="ARBA00022475"/>
    </source>
</evidence>
<evidence type="ECO:0000256" key="5">
    <source>
        <dbReference type="ARBA" id="ARBA00022989"/>
    </source>
</evidence>
<feature type="transmembrane region" description="Helical" evidence="7">
    <location>
        <begin position="137"/>
        <end position="160"/>
    </location>
</feature>
<dbReference type="Proteomes" id="UP000295122">
    <property type="component" value="Unassembled WGS sequence"/>
</dbReference>
<name>A0A4V3DXN2_9HYPH</name>
<protein>
    <submittedName>
        <fullName evidence="9">Carbohydrate ABC transporter membrane protein 2 (CUT1 family)</fullName>
    </submittedName>
</protein>
<dbReference type="GO" id="GO:0005886">
    <property type="term" value="C:plasma membrane"/>
    <property type="evidence" value="ECO:0007669"/>
    <property type="project" value="UniProtKB-SubCell"/>
</dbReference>
<evidence type="ECO:0000256" key="2">
    <source>
        <dbReference type="ARBA" id="ARBA00022448"/>
    </source>
</evidence>
<dbReference type="InterPro" id="IPR035906">
    <property type="entry name" value="MetI-like_sf"/>
</dbReference>
<dbReference type="AlphaFoldDB" id="A0A4V3DXN2"/>
<dbReference type="RefSeq" id="WP_133772380.1">
    <property type="nucleotide sequence ID" value="NZ_SNZR01000014.1"/>
</dbReference>
<reference evidence="9 10" key="1">
    <citation type="submission" date="2019-03" db="EMBL/GenBank/DDBJ databases">
        <title>Genomic Encyclopedia of Type Strains, Phase IV (KMG-IV): sequencing the most valuable type-strain genomes for metagenomic binning, comparative biology and taxonomic classification.</title>
        <authorList>
            <person name="Goeker M."/>
        </authorList>
    </citation>
    <scope>NUCLEOTIDE SEQUENCE [LARGE SCALE GENOMIC DNA]</scope>
    <source>
        <strain evidence="9 10">DSM 25903</strain>
    </source>
</reference>
<evidence type="ECO:0000313" key="10">
    <source>
        <dbReference type="Proteomes" id="UP000295122"/>
    </source>
</evidence>
<dbReference type="PROSITE" id="PS50928">
    <property type="entry name" value="ABC_TM1"/>
    <property type="match status" value="1"/>
</dbReference>